<reference evidence="1" key="2">
    <citation type="submission" date="2022-01" db="EMBL/GenBank/DDBJ databases">
        <authorList>
            <person name="Yamashiro T."/>
            <person name="Shiraishi A."/>
            <person name="Satake H."/>
            <person name="Nakayama K."/>
        </authorList>
    </citation>
    <scope>NUCLEOTIDE SEQUENCE</scope>
</reference>
<comment type="caution">
    <text evidence="1">The sequence shown here is derived from an EMBL/GenBank/DDBJ whole genome shotgun (WGS) entry which is preliminary data.</text>
</comment>
<organism evidence="1 2">
    <name type="scientific">Tanacetum coccineum</name>
    <dbReference type="NCBI Taxonomy" id="301880"/>
    <lineage>
        <taxon>Eukaryota</taxon>
        <taxon>Viridiplantae</taxon>
        <taxon>Streptophyta</taxon>
        <taxon>Embryophyta</taxon>
        <taxon>Tracheophyta</taxon>
        <taxon>Spermatophyta</taxon>
        <taxon>Magnoliopsida</taxon>
        <taxon>eudicotyledons</taxon>
        <taxon>Gunneridae</taxon>
        <taxon>Pentapetalae</taxon>
        <taxon>asterids</taxon>
        <taxon>campanulids</taxon>
        <taxon>Asterales</taxon>
        <taxon>Asteraceae</taxon>
        <taxon>Asteroideae</taxon>
        <taxon>Anthemideae</taxon>
        <taxon>Anthemidinae</taxon>
        <taxon>Tanacetum</taxon>
    </lineage>
</organism>
<dbReference type="Proteomes" id="UP001151760">
    <property type="component" value="Unassembled WGS sequence"/>
</dbReference>
<keyword evidence="2" id="KW-1185">Reference proteome</keyword>
<sequence>MFNMNERVYNLQSQIQNVSHQVSMFHLQDSQVINPQPSMIHSQASLSSTINDSSTIISSDSSTIISNPLQVDSSLIAPYILLTDDQLECLAKALTFMSTILASSYPSSNNQLDISSNPMHQVAMPERQTLSYVGNCSTDTGERINFGPGPFIVTTNALFQANGVEVKPYFEQSSVVNHLETEINSDSNIIPYSRYVTESQQTAVHNSNSSAQQDALILSVIEQLEAKFERRPYVDFKSKDNVSDSCEQSVEIDRLKQTLSEHVKEKESLMQTVTLLKNDFKKEESRNIDREIALEKKIKHYL</sequence>
<name>A0ABQ5G8G3_9ASTR</name>
<proteinExistence type="predicted"/>
<evidence type="ECO:0000313" key="2">
    <source>
        <dbReference type="Proteomes" id="UP001151760"/>
    </source>
</evidence>
<accession>A0ABQ5G8G3</accession>
<reference evidence="1" key="1">
    <citation type="journal article" date="2022" name="Int. J. Mol. Sci.">
        <title>Draft Genome of Tanacetum Coccineum: Genomic Comparison of Closely Related Tanacetum-Family Plants.</title>
        <authorList>
            <person name="Yamashiro T."/>
            <person name="Shiraishi A."/>
            <person name="Nakayama K."/>
            <person name="Satake H."/>
        </authorList>
    </citation>
    <scope>NUCLEOTIDE SEQUENCE</scope>
</reference>
<protein>
    <submittedName>
        <fullName evidence="1">Uncharacterized protein</fullName>
    </submittedName>
</protein>
<gene>
    <name evidence="1" type="ORF">Tco_1031257</name>
</gene>
<evidence type="ECO:0000313" key="1">
    <source>
        <dbReference type="EMBL" id="GJT71971.1"/>
    </source>
</evidence>
<dbReference type="EMBL" id="BQNB010018213">
    <property type="protein sequence ID" value="GJT71971.1"/>
    <property type="molecule type" value="Genomic_DNA"/>
</dbReference>